<dbReference type="GO" id="GO:0004519">
    <property type="term" value="F:endonuclease activity"/>
    <property type="evidence" value="ECO:0007669"/>
    <property type="project" value="UniProtKB-KW"/>
</dbReference>
<sequence length="300" mass="33564">MNKKRVNFEQPAGHQIKITPYWLLGLIEGEGYFSIATKDYRTMFGLGLTAVESKVLEGIKEYLMVLLPPAGEGKYKITRKDTNIVSVMVDSKAKDTNSKPMAKLSSYKTDYLSNVLVPFLDSLTWLSKKFLDYEDWKLVLEIKNQGKHFTEEGKEVILILVNRMNNNRLSTSKIDKGEIKYVAAANLDKRILNLLSTPSNYELQADGKILIKSTGSYLKGRGNISVIAIDEKGEVQHNFGSIKNCALFFKVDPSGASFAGYRGGAAPSRTIIRRLDKGSIFEYNGVNLVLKRDVSDLKFG</sequence>
<evidence type="ECO:0000313" key="2">
    <source>
        <dbReference type="EMBL" id="ATI20449.1"/>
    </source>
</evidence>
<dbReference type="Gene3D" id="3.10.28.10">
    <property type="entry name" value="Homing endonucleases"/>
    <property type="match status" value="1"/>
</dbReference>
<dbReference type="Pfam" id="PF00961">
    <property type="entry name" value="LAGLIDADG_1"/>
    <property type="match status" value="1"/>
</dbReference>
<dbReference type="PANTHER" id="PTHR36181:SF2">
    <property type="entry name" value="INTRON-ENCODED ENDONUCLEASE AI3-RELATED"/>
    <property type="match status" value="1"/>
</dbReference>
<dbReference type="InterPro" id="IPR051289">
    <property type="entry name" value="LAGLIDADG_Endonuclease"/>
</dbReference>
<gene>
    <name evidence="2" type="primary">orf300</name>
</gene>
<geneLocation type="mitochondrion" evidence="2"/>
<dbReference type="PANTHER" id="PTHR36181">
    <property type="entry name" value="INTRON-ENCODED ENDONUCLEASE AI3-RELATED"/>
    <property type="match status" value="1"/>
</dbReference>
<dbReference type="GO" id="GO:0005739">
    <property type="term" value="C:mitochondrion"/>
    <property type="evidence" value="ECO:0007669"/>
    <property type="project" value="UniProtKB-ARBA"/>
</dbReference>
<keyword evidence="2" id="KW-0378">Hydrolase</keyword>
<protein>
    <submittedName>
        <fullName evidence="2">LAGLIDADG endonuclease</fullName>
    </submittedName>
</protein>
<organism evidence="2">
    <name type="scientific">Juglanconis juglandina</name>
    <dbReference type="NCBI Taxonomy" id="1940567"/>
    <lineage>
        <taxon>Eukaryota</taxon>
        <taxon>Fungi</taxon>
        <taxon>Dikarya</taxon>
        <taxon>Ascomycota</taxon>
        <taxon>Pezizomycotina</taxon>
        <taxon>Sordariomycetes</taxon>
        <taxon>Sordariomycetidae</taxon>
        <taxon>Diaporthales</taxon>
        <taxon>Juglanconidaceae</taxon>
        <taxon>Juglanconis</taxon>
    </lineage>
</organism>
<keyword evidence="2" id="KW-0540">Nuclease</keyword>
<feature type="domain" description="Homing endonuclease LAGLIDADG" evidence="1">
    <location>
        <begin position="23"/>
        <end position="139"/>
    </location>
</feature>
<dbReference type="EMBL" id="KY575057">
    <property type="protein sequence ID" value="ATI20449.1"/>
    <property type="molecule type" value="Genomic_DNA"/>
</dbReference>
<dbReference type="AlphaFoldDB" id="A0A291LJE3"/>
<dbReference type="SUPFAM" id="SSF55608">
    <property type="entry name" value="Homing endonucleases"/>
    <property type="match status" value="1"/>
</dbReference>
<dbReference type="InterPro" id="IPR027434">
    <property type="entry name" value="Homing_endonucl"/>
</dbReference>
<dbReference type="InterPro" id="IPR004860">
    <property type="entry name" value="LAGLIDADG_dom"/>
</dbReference>
<reference evidence="2" key="1">
    <citation type="submission" date="2017-02" db="EMBL/GenBank/DDBJ databases">
        <title>Fungal Comparative Genomics of Melanconis species and Ophiognomonia clavigignenti-juglandacearum at Different Phylogenetic Distances.</title>
        <authorList>
            <person name="Demers J.E."/>
            <person name="Castlebury L.A."/>
        </authorList>
    </citation>
    <scope>NUCLEOTIDE SEQUENCE</scope>
    <source>
        <strain evidence="2">CBS 121083</strain>
    </source>
</reference>
<keyword evidence="2" id="KW-0496">Mitochondrion</keyword>
<accession>A0A291LJE3</accession>
<keyword evidence="2" id="KW-0255">Endonuclease</keyword>
<evidence type="ECO:0000259" key="1">
    <source>
        <dbReference type="Pfam" id="PF00961"/>
    </source>
</evidence>
<name>A0A291LJE3_9PEZI</name>
<proteinExistence type="predicted"/>